<accession>A0ABQ8TVJ4</accession>
<dbReference type="Gene3D" id="3.30.420.10">
    <property type="entry name" value="Ribonuclease H-like superfamily/Ribonuclease H"/>
    <property type="match status" value="1"/>
</dbReference>
<dbReference type="InterPro" id="IPR036397">
    <property type="entry name" value="RNaseH_sf"/>
</dbReference>
<sequence>MESARIVAWRYNYLQRLNKLWSEGSQIVFLDETWYDTHDIVRKGWDDGTCNCILKSPSSRGKRIMVLHAGGREGWAPNCLYLSARNIQDSKEDSHDEMTVPHPIPIKAAMMQTIRKANINKTYIVDELATSYGHEVLRLPPYHCVLNPIELVWARLKSHVRKNNTSPTLSASVCEHLREGVENINSNLWSSCVDHTIKVGERYWIQDTTGDGERFIVDLREINCPKTGLNLTSDTVLASTDYRRKECESNTAIRKSGREERSRDNLNDIQEYSRKRNDIDRISLAFGEQWMATVGLLDSLLVLLTSSRLTFVCGGHLKSLETPIESEMQQPIEGHGQLADYYPHVHMAQQSRLRWAGHVAHMGESRNAYNVLVGRSEGKRSLGRPRHRWEGNIKMDLREVGYDDRNWINLAQDRDRWRAYVRVAMNLRERKGDDDDDDDDDDDEEGKWRNESGLKRRKLPSNSA</sequence>
<proteinExistence type="predicted"/>
<dbReference type="Pfam" id="PF13358">
    <property type="entry name" value="DDE_3"/>
    <property type="match status" value="1"/>
</dbReference>
<feature type="region of interest" description="Disordered" evidence="1">
    <location>
        <begin position="428"/>
        <end position="464"/>
    </location>
</feature>
<reference evidence="3 4" key="1">
    <citation type="journal article" date="2022" name="Allergy">
        <title>Genome assembly and annotation of Periplaneta americana reveal a comprehensive cockroach allergen profile.</title>
        <authorList>
            <person name="Wang L."/>
            <person name="Xiong Q."/>
            <person name="Saelim N."/>
            <person name="Wang L."/>
            <person name="Nong W."/>
            <person name="Wan A.T."/>
            <person name="Shi M."/>
            <person name="Liu X."/>
            <person name="Cao Q."/>
            <person name="Hui J.H.L."/>
            <person name="Sookrung N."/>
            <person name="Leung T.F."/>
            <person name="Tungtrongchitr A."/>
            <person name="Tsui S.K.W."/>
        </authorList>
    </citation>
    <scope>NUCLEOTIDE SEQUENCE [LARGE SCALE GENOMIC DNA]</scope>
    <source>
        <strain evidence="3">PWHHKU_190912</strain>
    </source>
</reference>
<organism evidence="3 4">
    <name type="scientific">Periplaneta americana</name>
    <name type="common">American cockroach</name>
    <name type="synonym">Blatta americana</name>
    <dbReference type="NCBI Taxonomy" id="6978"/>
    <lineage>
        <taxon>Eukaryota</taxon>
        <taxon>Metazoa</taxon>
        <taxon>Ecdysozoa</taxon>
        <taxon>Arthropoda</taxon>
        <taxon>Hexapoda</taxon>
        <taxon>Insecta</taxon>
        <taxon>Pterygota</taxon>
        <taxon>Neoptera</taxon>
        <taxon>Polyneoptera</taxon>
        <taxon>Dictyoptera</taxon>
        <taxon>Blattodea</taxon>
        <taxon>Blattoidea</taxon>
        <taxon>Blattidae</taxon>
        <taxon>Blattinae</taxon>
        <taxon>Periplaneta</taxon>
    </lineage>
</organism>
<name>A0ABQ8TVJ4_PERAM</name>
<feature type="compositionally biased region" description="Basic residues" evidence="1">
    <location>
        <begin position="455"/>
        <end position="464"/>
    </location>
</feature>
<gene>
    <name evidence="3" type="ORF">ANN_01563</name>
</gene>
<keyword evidence="4" id="KW-1185">Reference proteome</keyword>
<protein>
    <recommendedName>
        <fullName evidence="2">Tc1-like transposase DDE domain-containing protein</fullName>
    </recommendedName>
</protein>
<feature type="compositionally biased region" description="Acidic residues" evidence="1">
    <location>
        <begin position="434"/>
        <end position="445"/>
    </location>
</feature>
<evidence type="ECO:0000313" key="3">
    <source>
        <dbReference type="EMBL" id="KAJ4450156.1"/>
    </source>
</evidence>
<comment type="caution">
    <text evidence="3">The sequence shown here is derived from an EMBL/GenBank/DDBJ whole genome shotgun (WGS) entry which is preliminary data.</text>
</comment>
<evidence type="ECO:0000256" key="1">
    <source>
        <dbReference type="SAM" id="MobiDB-lite"/>
    </source>
</evidence>
<dbReference type="Proteomes" id="UP001148838">
    <property type="component" value="Unassembled WGS sequence"/>
</dbReference>
<dbReference type="EMBL" id="JAJSOF020000003">
    <property type="protein sequence ID" value="KAJ4450156.1"/>
    <property type="molecule type" value="Genomic_DNA"/>
</dbReference>
<evidence type="ECO:0000313" key="4">
    <source>
        <dbReference type="Proteomes" id="UP001148838"/>
    </source>
</evidence>
<feature type="domain" description="Tc1-like transposase DDE" evidence="2">
    <location>
        <begin position="26"/>
        <end position="169"/>
    </location>
</feature>
<dbReference type="PANTHER" id="PTHR33939">
    <property type="entry name" value="PROTEIN CBG22215"/>
    <property type="match status" value="1"/>
</dbReference>
<evidence type="ECO:0000259" key="2">
    <source>
        <dbReference type="Pfam" id="PF13358"/>
    </source>
</evidence>
<dbReference type="PANTHER" id="PTHR33939:SF1">
    <property type="entry name" value="DUF4371 DOMAIN-CONTAINING PROTEIN"/>
    <property type="match status" value="1"/>
</dbReference>
<dbReference type="InterPro" id="IPR038717">
    <property type="entry name" value="Tc1-like_DDE_dom"/>
</dbReference>